<feature type="domain" description="DUF11" evidence="3">
    <location>
        <begin position="2461"/>
        <end position="2564"/>
    </location>
</feature>
<reference evidence="4 5" key="1">
    <citation type="submission" date="2022-04" db="EMBL/GenBank/DDBJ databases">
        <title>Leucobacter sp. isolated from rhizosphere of garlic.</title>
        <authorList>
            <person name="Won M."/>
            <person name="Lee C.-M."/>
            <person name="Woen H.-Y."/>
            <person name="Kwon S.-W."/>
        </authorList>
    </citation>
    <scope>NUCLEOTIDE SEQUENCE [LARGE SCALE GENOMIC DNA]</scope>
    <source>
        <strain evidence="4 5">H21R-40</strain>
    </source>
</reference>
<dbReference type="InterPro" id="IPR001434">
    <property type="entry name" value="OmcB-like_DUF11"/>
</dbReference>
<feature type="domain" description="DUF11" evidence="3">
    <location>
        <begin position="2737"/>
        <end position="2865"/>
    </location>
</feature>
<gene>
    <name evidence="4" type="ORF">MUN78_00200</name>
</gene>
<evidence type="ECO:0000313" key="4">
    <source>
        <dbReference type="EMBL" id="UOQ57303.1"/>
    </source>
</evidence>
<feature type="region of interest" description="Disordered" evidence="1">
    <location>
        <begin position="2137"/>
        <end position="2162"/>
    </location>
</feature>
<feature type="domain" description="DUF11" evidence="3">
    <location>
        <begin position="2025"/>
        <end position="2154"/>
    </location>
</feature>
<feature type="transmembrane region" description="Helical" evidence="2">
    <location>
        <begin position="3006"/>
        <end position="3026"/>
    </location>
</feature>
<dbReference type="NCBIfam" id="TIGR04226">
    <property type="entry name" value="RrgB_K2N_iso_D2"/>
    <property type="match status" value="1"/>
</dbReference>
<dbReference type="Pfam" id="PF01345">
    <property type="entry name" value="DUF11"/>
    <property type="match status" value="8"/>
</dbReference>
<dbReference type="EMBL" id="CP095045">
    <property type="protein sequence ID" value="UOQ57303.1"/>
    <property type="molecule type" value="Genomic_DNA"/>
</dbReference>
<feature type="region of interest" description="Disordered" evidence="1">
    <location>
        <begin position="186"/>
        <end position="218"/>
    </location>
</feature>
<dbReference type="Gene3D" id="2.60.40.740">
    <property type="match status" value="2"/>
</dbReference>
<protein>
    <submittedName>
        <fullName evidence="4">Isopeptide-forming domain-containing fimbrial protein</fullName>
    </submittedName>
</protein>
<feature type="domain" description="DUF11" evidence="3">
    <location>
        <begin position="2305"/>
        <end position="2450"/>
    </location>
</feature>
<dbReference type="PANTHER" id="PTHR34819">
    <property type="entry name" value="LARGE CYSTEINE-RICH PERIPLASMIC PROTEIN OMCB"/>
    <property type="match status" value="1"/>
</dbReference>
<feature type="region of interest" description="Disordered" evidence="1">
    <location>
        <begin position="1994"/>
        <end position="2016"/>
    </location>
</feature>
<keyword evidence="2" id="KW-1133">Transmembrane helix</keyword>
<dbReference type="Proteomes" id="UP000831786">
    <property type="component" value="Chromosome"/>
</dbReference>
<evidence type="ECO:0000256" key="1">
    <source>
        <dbReference type="SAM" id="MobiDB-lite"/>
    </source>
</evidence>
<feature type="region of interest" description="Disordered" evidence="1">
    <location>
        <begin position="372"/>
        <end position="395"/>
    </location>
</feature>
<evidence type="ECO:0000259" key="3">
    <source>
        <dbReference type="Pfam" id="PF01345"/>
    </source>
</evidence>
<feature type="domain" description="DUF11" evidence="3">
    <location>
        <begin position="2191"/>
        <end position="2292"/>
    </location>
</feature>
<feature type="compositionally biased region" description="Polar residues" evidence="1">
    <location>
        <begin position="193"/>
        <end position="203"/>
    </location>
</feature>
<accession>A0ABY4FLY6</accession>
<dbReference type="PANTHER" id="PTHR34819:SF3">
    <property type="entry name" value="CELL SURFACE PROTEIN"/>
    <property type="match status" value="1"/>
</dbReference>
<dbReference type="NCBIfam" id="TIGR01451">
    <property type="entry name" value="B_ant_repeat"/>
    <property type="match status" value="6"/>
</dbReference>
<keyword evidence="2" id="KW-0472">Membrane</keyword>
<proteinExistence type="predicted"/>
<dbReference type="InterPro" id="IPR026466">
    <property type="entry name" value="Fim_isopep_form_D2_dom"/>
</dbReference>
<dbReference type="InterPro" id="IPR047589">
    <property type="entry name" value="DUF11_rpt"/>
</dbReference>
<feature type="domain" description="DUF11" evidence="3">
    <location>
        <begin position="2603"/>
        <end position="2730"/>
    </location>
</feature>
<keyword evidence="5" id="KW-1185">Reference proteome</keyword>
<name>A0ABY4FLY6_9MICO</name>
<evidence type="ECO:0000313" key="5">
    <source>
        <dbReference type="Proteomes" id="UP000831786"/>
    </source>
</evidence>
<dbReference type="RefSeq" id="WP_244727996.1">
    <property type="nucleotide sequence ID" value="NZ_CP095045.1"/>
</dbReference>
<feature type="domain" description="DUF11" evidence="3">
    <location>
        <begin position="2876"/>
        <end position="2979"/>
    </location>
</feature>
<sequence length="3036" mass="308994">MKQWVAGIAAGAVVATALVAAGIGANVALADPWAPEVEVAATHPDADAAEKGFILAGEDARFEVFVSNPDGGKQFNLGLTALVPASIEFLDGGEFGAPRIYAAGESLRNSVRSSSADCAALGLVPGANGLCAVPEGSQYWVWSDVDDLPQGATVASTITVRPDAASYPVGSAIDFAVNAYTSNDPTRLPTFDGSPSKSKTAGHTSGAGRDAEFAPTPVQAIRVTKDEPSAEDELLRGVHDNVTTYTIRVEASGEAATQGITVVDYLPAGLEYLGVAGGDQSTGGDEYAGSGPIGGAWTSSGERVETIAVDASEAEALGLPGTGVYTKVTWTLDALGGGAAQDFPAAAGTPGTVELSYRAAVPLFANALWPEGAEPDPATGAQAANLDNNTGASTRHGAVGTEDPEFAQSMVNTVFASGVYQGPVAGDDESLRDAVDSDTEHIEAVDLRVIKEVDGSAFTTGTLASYTLHVATSEYVDADRIVVTDVIPNGLCPAFPAQDPAPRLSIRDGATVEQLSPAAWSGRVTSSSNCDYPNELAGAALTGATVTSIEYDAQSGEFTVVFGIEALAAGAAHDVVYTVMQRRDYTGSDGGTSSGDVLTNRVDITGVTTPIAPIADDPELAERVGDEYATLDDSEADVHTRFSGLTKHVLERGVDLADASEADWATTASTPFSAGDHVWYRLSVQFAEGVDTRNAILDDYLPEGVEFVGASYTYDFPRRDELGSSDTPTAWGSLSGAVQEYLPEVTGAPLSWNFGKQDRDLSGDRFMPDGSRVDVYVEARVTAQSASADDVDSPVNHAKYQQQNVDEEIYFERAQADTDLDWGATLDKGIKTNPHAGGSDGAGFGAGGSGELVAQGDAVVYRIDVTAPQNGTAGYVVWDVLPDGIAKADVDAFTAARYDAGAETPFADGEYRVAAYDPGELPGGIALTSAYAGRSVVVWTFDPSAAVAGSSKDATRGFTLGYTLTVPEGTTGSDAAQITQRYENTAGIVSYEIPSNGGSGATTVVPQDDDGGQLLTDRTPDASAGELAVDDVDTTDTAEIHLPAADVVKRLVSTEVAPSGTDPSDSRNPAGAIVQGEHATFEYSVTVPARTTVRDAKLADDALLRYGSSGSTGYEYVSGSAVFTGPAPGFDFDAAGFTRVGAASGGDTAGTLRFPAEYTNDTDEAQTFSARITVWVKDRNATNLNGLQNYSPNLSPTTLVNTARFTFADPNGAPGETAERSATAQTQYAEPSPTLTKTVVGGTVGADGEVTFRLTAGNASGRPALYDAVVTDCLPSGFELVSVPSGAELVPGGCEATGSGAATRVTAGGSGTLIEWRVGRLDAGSPKTLDVVAKIDPAAGGGASYTNRAQLLGYTLPDTVDDADARRGDRVVGAHAVVRVADAGLMKSVSPAAAPVGETVEYTLTTTLPAHANFYDVALVDTLPEGVVYAGAPSIAFGGDWSDGEPAIDAEPRQDGRTLSWPASGDVDIAYTDAVRTITITFQARITDAVASATPRNTSTFSWNTVNGDPASGTSTPPATAGVTILNPALQIAKTVDGVDAITRDADASFDYALTVSQTAAGSTPAHHIEVRDEVPAGIAVEEGSITPEPETVDAGVYAGTGGAITWKLSGPLQPQSGAGTPKSLELGYSAAFAESAQLSSDGTGLGETLTNTASVTHFESFGEGGRDYDPAPGSVSDTADATPLFPHLVPTKAVTAPVAGEDYGIAYLGEAFNWTLAVENTGPGAAASVGVVDELPEHWEYVGDARISLDGGATFQTFADPAIAADGRTLSWDEDVIAAAGASPLAAGSGFVITFDARPLAEAASAPGTGIEVHGHVNTLRVTATDAQGSDENADGGYVDEESTATAYIAEADLQMVKAAAGGVVEGATGPLASLAPGSWVPGQGVEAGVYAQPQWRLTVTNHGPDAGVGPFEIVDTPTLPDGVTVDGWTAAYYASADAAPQPLSLSVVDGAFVVGDAGTALRADGSDRIVLTADVAIAASAVGTAENVATVSGRTYEDPANTPEDAEHPNTDEAEQPLAPAADLVIEKTLSGAAPENAGDAIAWSLSVRNDGPSDSVSSEAKPVTVTDTVPAEVAQVTVAAPLPEGWTLAQDGNELVLTLAPGAVLPAGGAAVEFLVTGVVSASVDPGTEIVNTARVAPGETPDPDPENNESGDTTEPLDNATTIAAAKYRVVSDGTGGWQPAGAEVDAVAGTELDYLLGVTNTGKADARGISIQDLLPDALELVDWTGVSPADGWEYDAATATFTNPAHLAPGEEASVRVTVRLAADQEGDVLNRACAAAENAPTDADDCASDSTGTGKLVDLALHKTHIAPAADAAAIAGESVRYRLAVDNLGPSTSNGPITVVDELPEHFAYAGNVTATVNGASAALADPVVASDGSGPQTITWTVAGPLALGEGIVTIEFDASVAAEATAGSYTNDARVIGKQCADGDAECLPEPDTNPSNNDDDDAVPVERIADMVIAKDVQEGPWIAGTDVAYTVTVRNDGPSVADAAVRDILPAGMTLVSIDGSAGWACTAATASCLYPAHPVGAAATSTITVVAHLSASVPTGTPLANVATLGWSDSRGTHEESDDAEIVVTTAADLGLVKTAVDPADDTSEVGAAVAGEQARYRIEVHNFGASDAVGPVTVTDVLPSGVGFVGLTEASATSWSAAVDPADPQRVTFALQPETAGLAAGQNAPAILFDAALDPALPPTAAPEVPALVNTASVSSGTPDPNPENDADDATLTVERSVDLAIAKTHDADAVRIGDELPFALTVTNNGPSVASGITVTDRVPAGLEVLSAAGDQADGWTISAVTAADDGTTVVTAVRSDAAETLAVGERTPALTVLTRVLDGAYPGVTNVAEVRATEPDADPSNDTARDEVTVPPLATLVVEKTAVGEFRAGGTGTYRITVENRGPTADPGPITVTDELPRGLSFRSSPDAGVSVRGATVTWTLERGLAVGERATLTLVVGIGSSVTGSVTNVVTVGSPTEQTGDARLSAEATVDVAPADPLAITGGDLGALAVLAALLLLLGGAGVILQRRRRAAEPA</sequence>
<keyword evidence="2" id="KW-0812">Transmembrane</keyword>
<feature type="domain" description="DUF11" evidence="3">
    <location>
        <begin position="1235"/>
        <end position="1361"/>
    </location>
</feature>
<evidence type="ECO:0000256" key="2">
    <source>
        <dbReference type="SAM" id="Phobius"/>
    </source>
</evidence>
<organism evidence="4 5">
    <name type="scientific">Leucobacter allii</name>
    <dbReference type="NCBI Taxonomy" id="2932247"/>
    <lineage>
        <taxon>Bacteria</taxon>
        <taxon>Bacillati</taxon>
        <taxon>Actinomycetota</taxon>
        <taxon>Actinomycetes</taxon>
        <taxon>Micrococcales</taxon>
        <taxon>Microbacteriaceae</taxon>
        <taxon>Leucobacter</taxon>
    </lineage>
</organism>
<dbReference type="InterPro" id="IPR051172">
    <property type="entry name" value="Chlamydia_OmcB"/>
</dbReference>